<protein>
    <submittedName>
        <fullName evidence="1">Uncharacterized protein</fullName>
    </submittedName>
</protein>
<proteinExistence type="predicted"/>
<organism evidence="1 2">
    <name type="scientific">Caerostris extrusa</name>
    <name type="common">Bark spider</name>
    <name type="synonym">Caerostris bankana</name>
    <dbReference type="NCBI Taxonomy" id="172846"/>
    <lineage>
        <taxon>Eukaryota</taxon>
        <taxon>Metazoa</taxon>
        <taxon>Ecdysozoa</taxon>
        <taxon>Arthropoda</taxon>
        <taxon>Chelicerata</taxon>
        <taxon>Arachnida</taxon>
        <taxon>Araneae</taxon>
        <taxon>Araneomorphae</taxon>
        <taxon>Entelegynae</taxon>
        <taxon>Araneoidea</taxon>
        <taxon>Araneidae</taxon>
        <taxon>Caerostris</taxon>
    </lineage>
</organism>
<dbReference type="AlphaFoldDB" id="A0AAV4P3S5"/>
<comment type="caution">
    <text evidence="1">The sequence shown here is derived from an EMBL/GenBank/DDBJ whole genome shotgun (WGS) entry which is preliminary data.</text>
</comment>
<accession>A0AAV4P3S5</accession>
<gene>
    <name evidence="1" type="ORF">CEXT_66851</name>
</gene>
<dbReference type="Proteomes" id="UP001054945">
    <property type="component" value="Unassembled WGS sequence"/>
</dbReference>
<reference evidence="1 2" key="1">
    <citation type="submission" date="2021-06" db="EMBL/GenBank/DDBJ databases">
        <title>Caerostris extrusa draft genome.</title>
        <authorList>
            <person name="Kono N."/>
            <person name="Arakawa K."/>
        </authorList>
    </citation>
    <scope>NUCLEOTIDE SEQUENCE [LARGE SCALE GENOMIC DNA]</scope>
</reference>
<name>A0AAV4P3S5_CAEEX</name>
<evidence type="ECO:0000313" key="2">
    <source>
        <dbReference type="Proteomes" id="UP001054945"/>
    </source>
</evidence>
<sequence length="77" mass="8612">MQYTVIRVRLSLFSPSEYLLHPIRPEAAGEIDEVFILPSASNNTQGGKSFVHPRNRVVNAAFPDSRGDKISNSRNKN</sequence>
<evidence type="ECO:0000313" key="1">
    <source>
        <dbReference type="EMBL" id="GIX91922.1"/>
    </source>
</evidence>
<keyword evidence="2" id="KW-1185">Reference proteome</keyword>
<dbReference type="EMBL" id="BPLR01021631">
    <property type="protein sequence ID" value="GIX91922.1"/>
    <property type="molecule type" value="Genomic_DNA"/>
</dbReference>